<name>M7BAT6_CHEMY</name>
<protein>
    <submittedName>
        <fullName evidence="1">Uncharacterized protein</fullName>
    </submittedName>
</protein>
<dbReference type="EMBL" id="KB557569">
    <property type="protein sequence ID" value="EMP29263.1"/>
    <property type="molecule type" value="Genomic_DNA"/>
</dbReference>
<dbReference type="Proteomes" id="UP000031443">
    <property type="component" value="Unassembled WGS sequence"/>
</dbReference>
<gene>
    <name evidence="1" type="ORF">UY3_13611</name>
</gene>
<organism evidence="1 2">
    <name type="scientific">Chelonia mydas</name>
    <name type="common">Green sea-turtle</name>
    <name type="synonym">Chelonia agassizi</name>
    <dbReference type="NCBI Taxonomy" id="8469"/>
    <lineage>
        <taxon>Eukaryota</taxon>
        <taxon>Metazoa</taxon>
        <taxon>Chordata</taxon>
        <taxon>Craniata</taxon>
        <taxon>Vertebrata</taxon>
        <taxon>Euteleostomi</taxon>
        <taxon>Archelosauria</taxon>
        <taxon>Testudinata</taxon>
        <taxon>Testudines</taxon>
        <taxon>Cryptodira</taxon>
        <taxon>Durocryptodira</taxon>
        <taxon>Americhelydia</taxon>
        <taxon>Chelonioidea</taxon>
        <taxon>Cheloniidae</taxon>
        <taxon>Chelonia</taxon>
    </lineage>
</organism>
<dbReference type="AlphaFoldDB" id="M7BAT6"/>
<keyword evidence="2" id="KW-1185">Reference proteome</keyword>
<sequence>MLSSSHCSSYGGARTTTPALCVDSINGLSHNRDFGDEEDEEEVEVQQASGETVFSHSQELFFTLDLVPSQPTEGGLPDLEGGEGTSEQTKMCSFIGVLANYFKTQLNIKLIMIYTSTRMEPELLKNMLMSLTSTSCLAVELLLMIQSDSEGSDDIDATQWHGHVSLTGTRTTVALPRNLYKHIAQVLDETFEEITEADYHDVREHINSLFCI</sequence>
<reference evidence="2" key="1">
    <citation type="journal article" date="2013" name="Nat. Genet.">
        <title>The draft genomes of soft-shell turtle and green sea turtle yield insights into the development and evolution of the turtle-specific body plan.</title>
        <authorList>
            <person name="Wang Z."/>
            <person name="Pascual-Anaya J."/>
            <person name="Zadissa A."/>
            <person name="Li W."/>
            <person name="Niimura Y."/>
            <person name="Huang Z."/>
            <person name="Li C."/>
            <person name="White S."/>
            <person name="Xiong Z."/>
            <person name="Fang D."/>
            <person name="Wang B."/>
            <person name="Ming Y."/>
            <person name="Chen Y."/>
            <person name="Zheng Y."/>
            <person name="Kuraku S."/>
            <person name="Pignatelli M."/>
            <person name="Herrero J."/>
            <person name="Beal K."/>
            <person name="Nozawa M."/>
            <person name="Li Q."/>
            <person name="Wang J."/>
            <person name="Zhang H."/>
            <person name="Yu L."/>
            <person name="Shigenobu S."/>
            <person name="Wang J."/>
            <person name="Liu J."/>
            <person name="Flicek P."/>
            <person name="Searle S."/>
            <person name="Wang J."/>
            <person name="Kuratani S."/>
            <person name="Yin Y."/>
            <person name="Aken B."/>
            <person name="Zhang G."/>
            <person name="Irie N."/>
        </authorList>
    </citation>
    <scope>NUCLEOTIDE SEQUENCE [LARGE SCALE GENOMIC DNA]</scope>
</reference>
<proteinExistence type="predicted"/>
<accession>M7BAT6</accession>
<evidence type="ECO:0000313" key="2">
    <source>
        <dbReference type="Proteomes" id="UP000031443"/>
    </source>
</evidence>
<evidence type="ECO:0000313" key="1">
    <source>
        <dbReference type="EMBL" id="EMP29263.1"/>
    </source>
</evidence>